<dbReference type="Gene3D" id="1.10.357.10">
    <property type="entry name" value="Tetracycline Repressor, domain 2"/>
    <property type="match status" value="1"/>
</dbReference>
<feature type="DNA-binding region" description="H-T-H motif" evidence="3">
    <location>
        <begin position="32"/>
        <end position="51"/>
    </location>
</feature>
<reference evidence="5 6" key="1">
    <citation type="submission" date="2022-10" db="EMBL/GenBank/DDBJ databases">
        <title>Description of Fervidibacillus gen. nov. in the family Fervidibacillaceae fam. nov. with two species, Fervidibacillus albus sp. nov., and Fervidibacillus halotolerans sp. nov., isolated from tidal flat sediments.</title>
        <authorList>
            <person name="Kwon K.K."/>
            <person name="Yang S.-H."/>
        </authorList>
    </citation>
    <scope>NUCLEOTIDE SEQUENCE [LARGE SCALE GENOMIC DNA]</scope>
    <source>
        <strain evidence="5 6">DSM 23332</strain>
    </source>
</reference>
<evidence type="ECO:0000313" key="6">
    <source>
        <dbReference type="Proteomes" id="UP001208656"/>
    </source>
</evidence>
<keyword evidence="6" id="KW-1185">Reference proteome</keyword>
<dbReference type="PROSITE" id="PS50977">
    <property type="entry name" value="HTH_TETR_2"/>
    <property type="match status" value="1"/>
</dbReference>
<evidence type="ECO:0000256" key="2">
    <source>
        <dbReference type="ARBA" id="ARBA00023125"/>
    </source>
</evidence>
<dbReference type="Pfam" id="PF00440">
    <property type="entry name" value="TetR_N"/>
    <property type="match status" value="1"/>
</dbReference>
<dbReference type="InterPro" id="IPR050624">
    <property type="entry name" value="HTH-type_Tx_Regulator"/>
</dbReference>
<feature type="domain" description="HTH tetR-type" evidence="4">
    <location>
        <begin position="9"/>
        <end position="69"/>
    </location>
</feature>
<keyword evidence="1" id="KW-0678">Repressor</keyword>
<sequence length="194" mass="23195">MIGLARERKFTLIELFQAVKNLLLKNGYEGFTFSILAEHLGVSRGTIYKYYANKDELITAFMIHELNAFLSELQYIDNYQTFEDQFEFLMKQIFDRMNVHTFIEIGKQINGKSNQRVKKNQEELEKLHLEMYRLLQNFINLGKKEKVLKQDIPDSLILAYIFQSLTIPNHFHVPKEEWNRHLKELIKYGLMKRE</sequence>
<proteinExistence type="predicted"/>
<dbReference type="SUPFAM" id="SSF46689">
    <property type="entry name" value="Homeodomain-like"/>
    <property type="match status" value="1"/>
</dbReference>
<keyword evidence="2 3" id="KW-0238">DNA-binding</keyword>
<dbReference type="InterPro" id="IPR001647">
    <property type="entry name" value="HTH_TetR"/>
</dbReference>
<comment type="caution">
    <text evidence="5">The sequence shown here is derived from an EMBL/GenBank/DDBJ whole genome shotgun (WGS) entry which is preliminary data.</text>
</comment>
<gene>
    <name evidence="5" type="ORF">OEV82_03895</name>
</gene>
<organism evidence="5 6">
    <name type="scientific">Pallidibacillus thermolactis</name>
    <dbReference type="NCBI Taxonomy" id="251051"/>
    <lineage>
        <taxon>Bacteria</taxon>
        <taxon>Bacillati</taxon>
        <taxon>Bacillota</taxon>
        <taxon>Bacilli</taxon>
        <taxon>Bacillales</taxon>
        <taxon>Bacillaceae</taxon>
        <taxon>Pallidibacillus</taxon>
    </lineage>
</organism>
<dbReference type="InterPro" id="IPR009057">
    <property type="entry name" value="Homeodomain-like_sf"/>
</dbReference>
<evidence type="ECO:0000259" key="4">
    <source>
        <dbReference type="PROSITE" id="PS50977"/>
    </source>
</evidence>
<name>A0ABT2WD42_9BACI</name>
<accession>A0ABT2WD42</accession>
<dbReference type="PANTHER" id="PTHR43479:SF11">
    <property type="entry name" value="ACREF_ENVCD OPERON REPRESSOR-RELATED"/>
    <property type="match status" value="1"/>
</dbReference>
<dbReference type="PANTHER" id="PTHR43479">
    <property type="entry name" value="ACREF/ENVCD OPERON REPRESSOR-RELATED"/>
    <property type="match status" value="1"/>
</dbReference>
<dbReference type="PRINTS" id="PR00455">
    <property type="entry name" value="HTHTETR"/>
</dbReference>
<evidence type="ECO:0000256" key="3">
    <source>
        <dbReference type="PROSITE-ProRule" id="PRU00335"/>
    </source>
</evidence>
<dbReference type="Proteomes" id="UP001208656">
    <property type="component" value="Unassembled WGS sequence"/>
</dbReference>
<protein>
    <submittedName>
        <fullName evidence="5">TetR/AcrR family transcriptional regulator</fullName>
    </submittedName>
</protein>
<evidence type="ECO:0000256" key="1">
    <source>
        <dbReference type="ARBA" id="ARBA00022491"/>
    </source>
</evidence>
<dbReference type="EMBL" id="JAOUSE010000006">
    <property type="protein sequence ID" value="MCU9593599.1"/>
    <property type="molecule type" value="Genomic_DNA"/>
</dbReference>
<evidence type="ECO:0000313" key="5">
    <source>
        <dbReference type="EMBL" id="MCU9593599.1"/>
    </source>
</evidence>